<dbReference type="PANTHER" id="PTHR11360">
    <property type="entry name" value="MONOCARBOXYLATE TRANSPORTER"/>
    <property type="match status" value="1"/>
</dbReference>
<feature type="transmembrane region" description="Helical" evidence="2">
    <location>
        <begin position="301"/>
        <end position="321"/>
    </location>
</feature>
<evidence type="ECO:0000259" key="3">
    <source>
        <dbReference type="PROSITE" id="PS50850"/>
    </source>
</evidence>
<reference evidence="4" key="1">
    <citation type="submission" date="2014-03" db="EMBL/GenBank/DDBJ databases">
        <title>The sialotranscriptome of Amblyomma triste, Amblyomma parvum and Amblyomma cajennense ticks, uncovered by 454-based RNA-seq.</title>
        <authorList>
            <person name="Garcia G.R."/>
            <person name="Gardinassi L.G."/>
            <person name="Ribeiro J.M."/>
            <person name="Anatriello E."/>
            <person name="Ferreira B.R."/>
            <person name="Moreira H.N."/>
            <person name="Mafra C."/>
            <person name="Olegario M.M."/>
            <person name="Szabo P.J."/>
            <person name="Miranda-Santos I.K."/>
            <person name="Maruyama S.R."/>
        </authorList>
    </citation>
    <scope>NUCLEOTIDE SEQUENCE</scope>
    <source>
        <strain evidence="4">Mato Grasso do Sul</strain>
        <tissue evidence="4">Salivary glands</tissue>
    </source>
</reference>
<feature type="transmembrane region" description="Helical" evidence="2">
    <location>
        <begin position="372"/>
        <end position="405"/>
    </location>
</feature>
<feature type="transmembrane region" description="Helical" evidence="2">
    <location>
        <begin position="163"/>
        <end position="187"/>
    </location>
</feature>
<proteinExistence type="evidence at transcript level"/>
<name>A0A023G932_AMBTT</name>
<keyword evidence="2" id="KW-1133">Transmembrane helix</keyword>
<dbReference type="InterPro" id="IPR011701">
    <property type="entry name" value="MFS"/>
</dbReference>
<sequence length="503" mass="55462">MDHVDKRDILSTGILRIVKVDPEEARKASASSCFGAPRKRFVHCDSQDTLDSTEAGALGERDAEAAGVDKCWMVAALAFVMTTMESASSRCSGFLYVGIMEQMGVDRGLASWPVSLIGSVNDFGGLVSGPLSEHFTTVPVLAVGSVLASAGVIASAFSPDITWLSITLGIIHGFGLGIVVTMLQVIISMYFDRYRGTAHGIMFAGSTISAFFYPHVLLFLRNTYGFRNSLLLFGAILMNLFAFSLAFREPPWVRSERINRKHSVESRRPSLFTIELEPHKKPKISTSRAVLQSIRGVFKCAMFYVLLVTWLVLCYILDIFFATVVDLALDKGVSLPDAVSLIPYFSVTDLVGRVFLPLLADRKYLRRATLMLLNYTLLGVSVLCLPLTTGFATLLCACLAVAMFMGCGMTMQSVLMADYLGLERLAVGYSIMGAICGPLLTAKPPFVGFFRDNLGSYDLMFWILGCLSLFVGFLWTVISWFERTKVRNWELNIARNMPCTKHM</sequence>
<accession>A0A023G932</accession>
<feature type="transmembrane region" description="Helical" evidence="2">
    <location>
        <begin position="459"/>
        <end position="481"/>
    </location>
</feature>
<dbReference type="AlphaFoldDB" id="A0A023G932"/>
<keyword evidence="2" id="KW-0472">Membrane</keyword>
<feature type="domain" description="Major facilitator superfamily (MFS) profile" evidence="3">
    <location>
        <begin position="71"/>
        <end position="483"/>
    </location>
</feature>
<protein>
    <submittedName>
        <fullName evidence="4">Putative monocarboxylate transporter</fullName>
    </submittedName>
</protein>
<dbReference type="Gene3D" id="1.20.1250.20">
    <property type="entry name" value="MFS general substrate transporter like domains"/>
    <property type="match status" value="2"/>
</dbReference>
<dbReference type="PANTHER" id="PTHR11360:SF303">
    <property type="entry name" value="MAJOR FACILITATOR SUPERFAMILY (MFS) PROFILE DOMAIN-CONTAINING PROTEIN"/>
    <property type="match status" value="1"/>
</dbReference>
<feature type="transmembrane region" description="Helical" evidence="2">
    <location>
        <begin position="425"/>
        <end position="447"/>
    </location>
</feature>
<comment type="subcellular location">
    <subcellularLocation>
        <location evidence="1">Membrane</location>
        <topology evidence="1">Multi-pass membrane protein</topology>
    </subcellularLocation>
</comment>
<feature type="transmembrane region" description="Helical" evidence="2">
    <location>
        <begin position="341"/>
        <end position="360"/>
    </location>
</feature>
<feature type="transmembrane region" description="Helical" evidence="2">
    <location>
        <begin position="226"/>
        <end position="247"/>
    </location>
</feature>
<dbReference type="Pfam" id="PF07690">
    <property type="entry name" value="MFS_1"/>
    <property type="match status" value="1"/>
</dbReference>
<feature type="transmembrane region" description="Helical" evidence="2">
    <location>
        <begin position="138"/>
        <end position="157"/>
    </location>
</feature>
<evidence type="ECO:0000313" key="4">
    <source>
        <dbReference type="EMBL" id="JAC30264.1"/>
    </source>
</evidence>
<evidence type="ECO:0000256" key="2">
    <source>
        <dbReference type="SAM" id="Phobius"/>
    </source>
</evidence>
<dbReference type="EMBL" id="GBBM01005154">
    <property type="protein sequence ID" value="JAC30264.1"/>
    <property type="molecule type" value="mRNA"/>
</dbReference>
<organism evidence="4">
    <name type="scientific">Amblyomma triste</name>
    <name type="common">Neotropical tick</name>
    <dbReference type="NCBI Taxonomy" id="251400"/>
    <lineage>
        <taxon>Eukaryota</taxon>
        <taxon>Metazoa</taxon>
        <taxon>Ecdysozoa</taxon>
        <taxon>Arthropoda</taxon>
        <taxon>Chelicerata</taxon>
        <taxon>Arachnida</taxon>
        <taxon>Acari</taxon>
        <taxon>Parasitiformes</taxon>
        <taxon>Ixodida</taxon>
        <taxon>Ixodoidea</taxon>
        <taxon>Ixodidae</taxon>
        <taxon>Amblyomminae</taxon>
        <taxon>Amblyomma</taxon>
    </lineage>
</organism>
<dbReference type="GO" id="GO:0016020">
    <property type="term" value="C:membrane"/>
    <property type="evidence" value="ECO:0007669"/>
    <property type="project" value="UniProtKB-SubCell"/>
</dbReference>
<dbReference type="FunFam" id="1.20.1250.20:FF:000462">
    <property type="entry name" value="Monocarboxylate transporter, putative"/>
    <property type="match status" value="1"/>
</dbReference>
<feature type="transmembrane region" description="Helical" evidence="2">
    <location>
        <begin position="199"/>
        <end position="220"/>
    </location>
</feature>
<dbReference type="InterPro" id="IPR036259">
    <property type="entry name" value="MFS_trans_sf"/>
</dbReference>
<evidence type="ECO:0000256" key="1">
    <source>
        <dbReference type="ARBA" id="ARBA00004141"/>
    </source>
</evidence>
<dbReference type="InterPro" id="IPR050327">
    <property type="entry name" value="Proton-linked_MCT"/>
</dbReference>
<dbReference type="CDD" id="cd17352">
    <property type="entry name" value="MFS_MCT_SLC16"/>
    <property type="match status" value="1"/>
</dbReference>
<dbReference type="PROSITE" id="PS50850">
    <property type="entry name" value="MFS"/>
    <property type="match status" value="1"/>
</dbReference>
<keyword evidence="2" id="KW-0812">Transmembrane</keyword>
<dbReference type="SUPFAM" id="SSF103473">
    <property type="entry name" value="MFS general substrate transporter"/>
    <property type="match status" value="1"/>
</dbReference>
<dbReference type="GO" id="GO:0008028">
    <property type="term" value="F:monocarboxylic acid transmembrane transporter activity"/>
    <property type="evidence" value="ECO:0007669"/>
    <property type="project" value="TreeGrafter"/>
</dbReference>
<dbReference type="InterPro" id="IPR020846">
    <property type="entry name" value="MFS_dom"/>
</dbReference>